<dbReference type="InterPro" id="IPR051448">
    <property type="entry name" value="CdaR-like_regulators"/>
</dbReference>
<evidence type="ECO:0000259" key="1">
    <source>
        <dbReference type="Pfam" id="PF13556"/>
    </source>
</evidence>
<evidence type="ECO:0000313" key="4">
    <source>
        <dbReference type="Proteomes" id="UP000320876"/>
    </source>
</evidence>
<dbReference type="Pfam" id="PF25906">
    <property type="entry name" value="PucR-like_N"/>
    <property type="match status" value="1"/>
</dbReference>
<reference evidence="3 4" key="1">
    <citation type="submission" date="2019-06" db="EMBL/GenBank/DDBJ databases">
        <title>Sequencing the genomes of 1000 actinobacteria strains.</title>
        <authorList>
            <person name="Klenk H.-P."/>
        </authorList>
    </citation>
    <scope>NUCLEOTIDE SEQUENCE [LARGE SCALE GENOMIC DNA]</scope>
    <source>
        <strain evidence="3 4">DSM 45679</strain>
    </source>
</reference>
<dbReference type="InterPro" id="IPR058663">
    <property type="entry name" value="PucR-like_N"/>
</dbReference>
<accession>A0A542DQZ1</accession>
<dbReference type="InterPro" id="IPR042070">
    <property type="entry name" value="PucR_C-HTH_sf"/>
</dbReference>
<proteinExistence type="predicted"/>
<evidence type="ECO:0000313" key="3">
    <source>
        <dbReference type="EMBL" id="TQJ05523.1"/>
    </source>
</evidence>
<dbReference type="Gene3D" id="1.10.10.2840">
    <property type="entry name" value="PucR C-terminal helix-turn-helix domain"/>
    <property type="match status" value="1"/>
</dbReference>
<dbReference type="PANTHER" id="PTHR33744">
    <property type="entry name" value="CARBOHYDRATE DIACID REGULATOR"/>
    <property type="match status" value="1"/>
</dbReference>
<sequence>MVAYRSTELLASLPREVAEQLRPHTGRIAAAIIREVQRTVPAYAQPIEGTFGKVLVQSVEQAVIHCIDRVGNPDVAHDPWVDFFRDRGRIEYRERRNMDALQAAARVGGRAAWRYISALMDQLAEISPDFVALGAEGIFAYVDELSAAAVEGYHEAQREDVGPGDRRRRALLELIVTDAEASPQTLASMAEAAEWPLPDRAAIVALEAAADAPEFPVELLDTDVLINLEAGEPYLLSTDPKPQLDALTGRWTGWRAAVSPTVPLSDAPAALRTARRALRLITDAGTGSPVIWCQDHLATLWLLAEDFFGAEVAKRSLDPFDSLSEKQRDRLSETLLAWLETRGGAPEIAKRLQVHPQTVRARLHQLKDLFGDRLDDADDRLGMHLALRAQQLIRAAERREAEDDQ</sequence>
<protein>
    <submittedName>
        <fullName evidence="3">PucR-like helix-turn-helix protein</fullName>
    </submittedName>
</protein>
<name>A0A542DQZ1_AMYCI</name>
<dbReference type="RefSeq" id="WP_142001038.1">
    <property type="nucleotide sequence ID" value="NZ_VFML01000001.1"/>
</dbReference>
<dbReference type="Pfam" id="PF13556">
    <property type="entry name" value="HTH_30"/>
    <property type="match status" value="1"/>
</dbReference>
<dbReference type="PANTHER" id="PTHR33744:SF1">
    <property type="entry name" value="DNA-BINDING TRANSCRIPTIONAL ACTIVATOR ADER"/>
    <property type="match status" value="1"/>
</dbReference>
<comment type="caution">
    <text evidence="3">The sequence shown here is derived from an EMBL/GenBank/DDBJ whole genome shotgun (WGS) entry which is preliminary data.</text>
</comment>
<dbReference type="InterPro" id="IPR025736">
    <property type="entry name" value="PucR_C-HTH_dom"/>
</dbReference>
<keyword evidence="4" id="KW-1185">Reference proteome</keyword>
<gene>
    <name evidence="3" type="ORF">FB471_5358</name>
</gene>
<feature type="domain" description="PucR-like N-terminal" evidence="2">
    <location>
        <begin position="11"/>
        <end position="176"/>
    </location>
</feature>
<dbReference type="AlphaFoldDB" id="A0A542DQZ1"/>
<feature type="domain" description="PucR C-terminal helix-turn-helix" evidence="1">
    <location>
        <begin position="331"/>
        <end position="389"/>
    </location>
</feature>
<dbReference type="EMBL" id="VFML01000001">
    <property type="protein sequence ID" value="TQJ05523.1"/>
    <property type="molecule type" value="Genomic_DNA"/>
</dbReference>
<dbReference type="OrthoDB" id="5243741at2"/>
<organism evidence="3 4">
    <name type="scientific">Amycolatopsis cihanbeyliensis</name>
    <dbReference type="NCBI Taxonomy" id="1128664"/>
    <lineage>
        <taxon>Bacteria</taxon>
        <taxon>Bacillati</taxon>
        <taxon>Actinomycetota</taxon>
        <taxon>Actinomycetes</taxon>
        <taxon>Pseudonocardiales</taxon>
        <taxon>Pseudonocardiaceae</taxon>
        <taxon>Amycolatopsis</taxon>
    </lineage>
</organism>
<dbReference type="Proteomes" id="UP000320876">
    <property type="component" value="Unassembled WGS sequence"/>
</dbReference>
<evidence type="ECO:0000259" key="2">
    <source>
        <dbReference type="Pfam" id="PF25906"/>
    </source>
</evidence>